<feature type="signal peptide" evidence="2">
    <location>
        <begin position="1"/>
        <end position="19"/>
    </location>
</feature>
<dbReference type="InterPro" id="IPR008972">
    <property type="entry name" value="Cupredoxin"/>
</dbReference>
<evidence type="ECO:0000256" key="1">
    <source>
        <dbReference type="SAM" id="MobiDB-lite"/>
    </source>
</evidence>
<organism evidence="3 4">
    <name type="scientific">Pedococcus badiiscoriae</name>
    <dbReference type="NCBI Taxonomy" id="642776"/>
    <lineage>
        <taxon>Bacteria</taxon>
        <taxon>Bacillati</taxon>
        <taxon>Actinomycetota</taxon>
        <taxon>Actinomycetes</taxon>
        <taxon>Micrococcales</taxon>
        <taxon>Intrasporangiaceae</taxon>
        <taxon>Pedococcus</taxon>
    </lineage>
</organism>
<dbReference type="Gene3D" id="2.60.40.420">
    <property type="entry name" value="Cupredoxins - blue copper proteins"/>
    <property type="match status" value="1"/>
</dbReference>
<comment type="caution">
    <text evidence="3">The sequence shown here is derived from an EMBL/GenBank/DDBJ whole genome shotgun (WGS) entry which is preliminary data.</text>
</comment>
<dbReference type="SUPFAM" id="SSF49503">
    <property type="entry name" value="Cupredoxins"/>
    <property type="match status" value="1"/>
</dbReference>
<evidence type="ECO:0000313" key="3">
    <source>
        <dbReference type="EMBL" id="NYG07723.1"/>
    </source>
</evidence>
<protein>
    <submittedName>
        <fullName evidence="3">Plastocyanin</fullName>
    </submittedName>
</protein>
<feature type="compositionally biased region" description="Low complexity" evidence="1">
    <location>
        <begin position="34"/>
        <end position="64"/>
    </location>
</feature>
<feature type="compositionally biased region" description="Polar residues" evidence="1">
    <location>
        <begin position="69"/>
        <end position="81"/>
    </location>
</feature>
<gene>
    <name evidence="3" type="ORF">BJ986_002210</name>
</gene>
<sequence>MTKMTLGKPLSWAAGLALAASLTACGGSGGTAGGTASATVSSSSSSGSSASSPSSSTPSSSSTGRTIAITVTGNKVSPTPTTVSLRVGESLTLTVTSDHADQLHLHGFEIEKDLVAGKPLSVTVTGAQPGVYDVETHHPELRLLKIAVQ</sequence>
<dbReference type="RefSeq" id="WP_179422029.1">
    <property type="nucleotide sequence ID" value="NZ_JACCAB010000001.1"/>
</dbReference>
<name>A0A852WES0_9MICO</name>
<evidence type="ECO:0000313" key="4">
    <source>
        <dbReference type="Proteomes" id="UP000573599"/>
    </source>
</evidence>
<feature type="chain" id="PRO_5039390219" evidence="2">
    <location>
        <begin position="20"/>
        <end position="149"/>
    </location>
</feature>
<dbReference type="PROSITE" id="PS51257">
    <property type="entry name" value="PROKAR_LIPOPROTEIN"/>
    <property type="match status" value="1"/>
</dbReference>
<proteinExistence type="predicted"/>
<feature type="region of interest" description="Disordered" evidence="1">
    <location>
        <begin position="28"/>
        <end position="81"/>
    </location>
</feature>
<keyword evidence="2" id="KW-0732">Signal</keyword>
<dbReference type="AlphaFoldDB" id="A0A852WES0"/>
<keyword evidence="4" id="KW-1185">Reference proteome</keyword>
<accession>A0A852WES0</accession>
<dbReference type="Proteomes" id="UP000573599">
    <property type="component" value="Unassembled WGS sequence"/>
</dbReference>
<dbReference type="EMBL" id="JACCAB010000001">
    <property type="protein sequence ID" value="NYG07723.1"/>
    <property type="molecule type" value="Genomic_DNA"/>
</dbReference>
<evidence type="ECO:0000256" key="2">
    <source>
        <dbReference type="SAM" id="SignalP"/>
    </source>
</evidence>
<reference evidence="3 4" key="1">
    <citation type="submission" date="2020-07" db="EMBL/GenBank/DDBJ databases">
        <title>Sequencing the genomes of 1000 actinobacteria strains.</title>
        <authorList>
            <person name="Klenk H.-P."/>
        </authorList>
    </citation>
    <scope>NUCLEOTIDE SEQUENCE [LARGE SCALE GENOMIC DNA]</scope>
    <source>
        <strain evidence="3 4">DSM 23987</strain>
    </source>
</reference>